<dbReference type="RefSeq" id="WP_354444425.1">
    <property type="nucleotide sequence ID" value="NZ_JBEPSH010000005.1"/>
</dbReference>
<evidence type="ECO:0000313" key="7">
    <source>
        <dbReference type="Proteomes" id="UP001549320"/>
    </source>
</evidence>
<dbReference type="CDD" id="cd08414">
    <property type="entry name" value="PBP2_LTTR_aromatics_like"/>
    <property type="match status" value="1"/>
</dbReference>
<dbReference type="PANTHER" id="PTHR30346">
    <property type="entry name" value="TRANSCRIPTIONAL DUAL REGULATOR HCAR-RELATED"/>
    <property type="match status" value="1"/>
</dbReference>
<dbReference type="Pfam" id="PF03466">
    <property type="entry name" value="LysR_substrate"/>
    <property type="match status" value="1"/>
</dbReference>
<dbReference type="GO" id="GO:0003677">
    <property type="term" value="F:DNA binding"/>
    <property type="evidence" value="ECO:0007669"/>
    <property type="project" value="UniProtKB-KW"/>
</dbReference>
<name>A0ABV2Q9R5_9BURK</name>
<sequence>MLELRLARQFVVVSEELNFRRAAERLHMSQPPLSVAMQNLEGMIGTKLLDRSKHHVRLTPAGQIFYKDARRLLQLSEQAVERARRTGEGLEGSLRLSFVPSAALDVLPAIFKRFQMDYPTVQLKLTAETTNRQLEDLRCGHTDLALLVGPLHDARDLNVLDLQAQQFALAVPSGHALATRQKIRMRELAAEPFVAFPSSEGAGFAATLPNACKAAGFLPKVVQEASQMQAILTLVAGGLGIALVPSSMRRLRMEDVCFLEITDTHPPPTYGLIFASSKENDNPVVPVFLAIAQRIVTSETAKRASAKDMVDAGRSDRNAP</sequence>
<dbReference type="InterPro" id="IPR036390">
    <property type="entry name" value="WH_DNA-bd_sf"/>
</dbReference>
<comment type="caution">
    <text evidence="6">The sequence shown here is derived from an EMBL/GenBank/DDBJ whole genome shotgun (WGS) entry which is preliminary data.</text>
</comment>
<feature type="domain" description="HTH lysR-type" evidence="5">
    <location>
        <begin position="2"/>
        <end position="59"/>
    </location>
</feature>
<dbReference type="InterPro" id="IPR005119">
    <property type="entry name" value="LysR_subst-bd"/>
</dbReference>
<evidence type="ECO:0000256" key="4">
    <source>
        <dbReference type="ARBA" id="ARBA00023163"/>
    </source>
</evidence>
<evidence type="ECO:0000259" key="5">
    <source>
        <dbReference type="PROSITE" id="PS50931"/>
    </source>
</evidence>
<keyword evidence="2" id="KW-0805">Transcription regulation</keyword>
<dbReference type="PROSITE" id="PS50931">
    <property type="entry name" value="HTH_LYSR"/>
    <property type="match status" value="1"/>
</dbReference>
<dbReference type="Pfam" id="PF00126">
    <property type="entry name" value="HTH_1"/>
    <property type="match status" value="1"/>
</dbReference>
<dbReference type="PRINTS" id="PR00039">
    <property type="entry name" value="HTHLYSR"/>
</dbReference>
<accession>A0ABV2Q9R5</accession>
<dbReference type="SUPFAM" id="SSF53850">
    <property type="entry name" value="Periplasmic binding protein-like II"/>
    <property type="match status" value="1"/>
</dbReference>
<keyword evidence="7" id="KW-1185">Reference proteome</keyword>
<evidence type="ECO:0000256" key="3">
    <source>
        <dbReference type="ARBA" id="ARBA00023125"/>
    </source>
</evidence>
<keyword evidence="3 6" id="KW-0238">DNA-binding</keyword>
<evidence type="ECO:0000313" key="6">
    <source>
        <dbReference type="EMBL" id="MET4577769.1"/>
    </source>
</evidence>
<dbReference type="Gene3D" id="1.10.10.10">
    <property type="entry name" value="Winged helix-like DNA-binding domain superfamily/Winged helix DNA-binding domain"/>
    <property type="match status" value="1"/>
</dbReference>
<gene>
    <name evidence="6" type="ORF">ABIE13_002880</name>
</gene>
<dbReference type="SUPFAM" id="SSF46785">
    <property type="entry name" value="Winged helix' DNA-binding domain"/>
    <property type="match status" value="1"/>
</dbReference>
<dbReference type="EMBL" id="JBEPSH010000005">
    <property type="protein sequence ID" value="MET4577769.1"/>
    <property type="molecule type" value="Genomic_DNA"/>
</dbReference>
<keyword evidence="4" id="KW-0804">Transcription</keyword>
<proteinExistence type="inferred from homology"/>
<organism evidence="6 7">
    <name type="scientific">Ottowia thiooxydans</name>
    <dbReference type="NCBI Taxonomy" id="219182"/>
    <lineage>
        <taxon>Bacteria</taxon>
        <taxon>Pseudomonadati</taxon>
        <taxon>Pseudomonadota</taxon>
        <taxon>Betaproteobacteria</taxon>
        <taxon>Burkholderiales</taxon>
        <taxon>Comamonadaceae</taxon>
        <taxon>Ottowia</taxon>
    </lineage>
</organism>
<reference evidence="6 7" key="1">
    <citation type="submission" date="2024-06" db="EMBL/GenBank/DDBJ databases">
        <title>Sorghum-associated microbial communities from plants grown in Nebraska, USA.</title>
        <authorList>
            <person name="Schachtman D."/>
        </authorList>
    </citation>
    <scope>NUCLEOTIDE SEQUENCE [LARGE SCALE GENOMIC DNA]</scope>
    <source>
        <strain evidence="6 7">2709</strain>
    </source>
</reference>
<dbReference type="Proteomes" id="UP001549320">
    <property type="component" value="Unassembled WGS sequence"/>
</dbReference>
<dbReference type="PANTHER" id="PTHR30346:SF0">
    <property type="entry name" value="HCA OPERON TRANSCRIPTIONAL ACTIVATOR HCAR"/>
    <property type="match status" value="1"/>
</dbReference>
<dbReference type="Gene3D" id="3.40.190.10">
    <property type="entry name" value="Periplasmic binding protein-like II"/>
    <property type="match status" value="2"/>
</dbReference>
<dbReference type="InterPro" id="IPR000847">
    <property type="entry name" value="LysR_HTH_N"/>
</dbReference>
<evidence type="ECO:0000256" key="2">
    <source>
        <dbReference type="ARBA" id="ARBA00023015"/>
    </source>
</evidence>
<dbReference type="InterPro" id="IPR036388">
    <property type="entry name" value="WH-like_DNA-bd_sf"/>
</dbReference>
<protein>
    <submittedName>
        <fullName evidence="6">DNA-binding transcriptional LysR family regulator</fullName>
    </submittedName>
</protein>
<comment type="similarity">
    <text evidence="1">Belongs to the LysR transcriptional regulatory family.</text>
</comment>
<evidence type="ECO:0000256" key="1">
    <source>
        <dbReference type="ARBA" id="ARBA00009437"/>
    </source>
</evidence>